<dbReference type="EMBL" id="RRYP01016658">
    <property type="protein sequence ID" value="TNV74757.1"/>
    <property type="molecule type" value="Genomic_DNA"/>
</dbReference>
<reference evidence="2" key="1">
    <citation type="submission" date="2019-06" db="EMBL/GenBank/DDBJ databases">
        <authorList>
            <person name="Zheng W."/>
        </authorList>
    </citation>
    <scope>NUCLEOTIDE SEQUENCE</scope>
    <source>
        <strain evidence="2">QDHG01</strain>
    </source>
</reference>
<feature type="region of interest" description="Disordered" evidence="1">
    <location>
        <begin position="140"/>
        <end position="178"/>
    </location>
</feature>
<feature type="region of interest" description="Disordered" evidence="1">
    <location>
        <begin position="56"/>
        <end position="118"/>
    </location>
</feature>
<feature type="compositionally biased region" description="Low complexity" evidence="1">
    <location>
        <begin position="438"/>
        <end position="449"/>
    </location>
</feature>
<dbReference type="OrthoDB" id="327935at2759"/>
<feature type="region of interest" description="Disordered" evidence="1">
    <location>
        <begin position="578"/>
        <end position="599"/>
    </location>
</feature>
<protein>
    <submittedName>
        <fullName evidence="2">Uncharacterized protein</fullName>
    </submittedName>
</protein>
<feature type="compositionally biased region" description="Polar residues" evidence="1">
    <location>
        <begin position="261"/>
        <end position="270"/>
    </location>
</feature>
<feature type="region of interest" description="Disordered" evidence="1">
    <location>
        <begin position="674"/>
        <end position="707"/>
    </location>
</feature>
<feature type="compositionally biased region" description="Acidic residues" evidence="1">
    <location>
        <begin position="674"/>
        <end position="684"/>
    </location>
</feature>
<keyword evidence="3" id="KW-1185">Reference proteome</keyword>
<feature type="compositionally biased region" description="Low complexity" evidence="1">
    <location>
        <begin position="1242"/>
        <end position="1260"/>
    </location>
</feature>
<feature type="region of interest" description="Disordered" evidence="1">
    <location>
        <begin position="428"/>
        <end position="475"/>
    </location>
</feature>
<feature type="compositionally biased region" description="Basic and acidic residues" evidence="1">
    <location>
        <begin position="358"/>
        <end position="370"/>
    </location>
</feature>
<feature type="compositionally biased region" description="Acidic residues" evidence="1">
    <location>
        <begin position="215"/>
        <end position="229"/>
    </location>
</feature>
<feature type="region of interest" description="Disordered" evidence="1">
    <location>
        <begin position="358"/>
        <end position="382"/>
    </location>
</feature>
<feature type="compositionally biased region" description="Basic and acidic residues" evidence="1">
    <location>
        <begin position="1001"/>
        <end position="1011"/>
    </location>
</feature>
<feature type="compositionally biased region" description="Basic and acidic residues" evidence="1">
    <location>
        <begin position="230"/>
        <end position="248"/>
    </location>
</feature>
<feature type="region of interest" description="Disordered" evidence="1">
    <location>
        <begin position="898"/>
        <end position="1054"/>
    </location>
</feature>
<name>A0A8J8NGT9_HALGN</name>
<dbReference type="Proteomes" id="UP000785679">
    <property type="component" value="Unassembled WGS sequence"/>
</dbReference>
<sequence length="1316" mass="148896">MDNLTNNQLEETKEHSDNTLYPIIAQQMKHHNSTGPVPKKHPYYTQISEIIEVTDSLMTSESEPSKRSSSHRETLQTNPPQESVPPASQEGQEIIDQNLLDQQREQTDSQAALSQGTAEFDGVEIKEVVEVLHQDKRISMPMNDDEILNAEVEERKSHAQSSSSSEEIQQNEARQRADSAFIIMEPEYEKPAGETLDPEIQIEEQAQLCQKEESSLNEEDQEDFTEDVEEKNSDDIDSILHKVLDHVAHQQSPMLEKQVDRQSVSSMSSNELEEDAENALQIDTQNNEENKENDDNNSMDKPQDNQEQIPVEESQIQLRKPLATTDQQIDEVFIATGSVFNESEQVENAIIELSKKDQVEEKEEMNKERASSFIIEAPEYETPKDHIENAEAADNISEGTAGFEEEEHKAELQLIASNVPQLHEEVDEIHFADTAKIQQQSNSNETSSSHGEDSLDEAEMQEDKQGLVIEEPEYGDLPEAQVNQLAIIEEIKQDTIELNLTEIIREKVSQIIEVHTEVNGEPQMQPIEESLQIEVIQEDVQSQENQAEPEQIFVEEAKEEIQEAIPHIQEEAPTIEHANQEAEQPTQSEPESEQPTPCVFNEVPHETEHEHHQHKVHIVSIDLCAQKPVFEDEVIVALGSSFNESEQVQLALQQLTQEEQVVIEQAPIIEEPEFEREAQEDDESDAKSNNTCGFEEGEKEESKEVETTEILKLNEEVENDEVHLAECTNQLKNADDDKSSESEEDQRERGNSAFVIEQPEYGETELHQAVIESVPILEIDLINTDVMNGEEKLEEVKELAQTNELLLEVQPQVQQKEEDKQEVVLENFTVKRSKRQLVACSQPRYINFDQSEAKANEFTMIEAKQIDLIYSQSDLPLEAKAPVKVQIASSKYQLVPQEPLPQEDPLPQELDPLQDSPVILQVDPEKPISNSEAPSSDADDLSNHDQQDSQEEEEPFVFVTDQADMALREAKQRDLDQQNEGFAADDRLETCNEKESEESKEDIQARNIRTEENDEIVPRATESFEGEITPKHLSEVSSGKSRELSNQEPEESKEILQPTLENMKRIELKNQRRDIGGSLATSNILDLINLHQNSMHGSDDHQQPPLLHYTSQNAPQTSKNLGSTMMPPRFSMRQPALHNPFSTLNKARSLFQEPITHQQQQLPPAPSHYKLHQSQHSGKSMGSKIGFLMKSIDGGALFTRGALHKEIQNSNGGNSSIMEDGKAFQNHDDSYHQEEVNDQYYNTGGNAGNPAANAVQQQPQKQDDTQESQEHESPDSKNAQKQRLGHMFMAQPGMVGFGLSGMMGQMAMMKNMNRQQ</sequence>
<proteinExistence type="predicted"/>
<accession>A0A8J8NGT9</accession>
<gene>
    <name evidence="2" type="ORF">FGO68_gene11803</name>
</gene>
<feature type="region of interest" description="Disordered" evidence="1">
    <location>
        <begin position="1161"/>
        <end position="1181"/>
    </location>
</feature>
<evidence type="ECO:0000256" key="1">
    <source>
        <dbReference type="SAM" id="MobiDB-lite"/>
    </source>
</evidence>
<feature type="region of interest" description="Disordered" evidence="1">
    <location>
        <begin position="201"/>
        <end position="324"/>
    </location>
</feature>
<feature type="region of interest" description="Disordered" evidence="1">
    <location>
        <begin position="728"/>
        <end position="751"/>
    </location>
</feature>
<evidence type="ECO:0000313" key="3">
    <source>
        <dbReference type="Proteomes" id="UP000785679"/>
    </source>
</evidence>
<feature type="compositionally biased region" description="Basic and acidic residues" evidence="1">
    <location>
        <begin position="984"/>
        <end position="994"/>
    </location>
</feature>
<evidence type="ECO:0000313" key="2">
    <source>
        <dbReference type="EMBL" id="TNV74757.1"/>
    </source>
</evidence>
<organism evidence="2 3">
    <name type="scientific">Halteria grandinella</name>
    <dbReference type="NCBI Taxonomy" id="5974"/>
    <lineage>
        <taxon>Eukaryota</taxon>
        <taxon>Sar</taxon>
        <taxon>Alveolata</taxon>
        <taxon>Ciliophora</taxon>
        <taxon>Intramacronucleata</taxon>
        <taxon>Spirotrichea</taxon>
        <taxon>Stichotrichia</taxon>
        <taxon>Sporadotrichida</taxon>
        <taxon>Halteriidae</taxon>
        <taxon>Halteria</taxon>
    </lineage>
</organism>
<feature type="compositionally biased region" description="Polar residues" evidence="1">
    <location>
        <begin position="108"/>
        <end position="117"/>
    </location>
</feature>
<feature type="compositionally biased region" description="Low complexity" evidence="1">
    <location>
        <begin position="581"/>
        <end position="597"/>
    </location>
</feature>
<feature type="compositionally biased region" description="Low complexity" evidence="1">
    <location>
        <begin position="905"/>
        <end position="915"/>
    </location>
</feature>
<feature type="region of interest" description="Disordered" evidence="1">
    <location>
        <begin position="1239"/>
        <end position="1280"/>
    </location>
</feature>
<feature type="compositionally biased region" description="Basic and acidic residues" evidence="1">
    <location>
        <begin position="1028"/>
        <end position="1054"/>
    </location>
</feature>
<feature type="compositionally biased region" description="Low complexity" evidence="1">
    <location>
        <begin position="159"/>
        <end position="172"/>
    </location>
</feature>
<feature type="compositionally biased region" description="Basic and acidic residues" evidence="1">
    <location>
        <begin position="733"/>
        <end position="750"/>
    </location>
</feature>
<comment type="caution">
    <text evidence="2">The sequence shown here is derived from an EMBL/GenBank/DDBJ whole genome shotgun (WGS) entry which is preliminary data.</text>
</comment>
<feature type="compositionally biased region" description="Basic and acidic residues" evidence="1">
    <location>
        <begin position="966"/>
        <end position="976"/>
    </location>
</feature>
<feature type="compositionally biased region" description="Basic and acidic residues" evidence="1">
    <location>
        <begin position="63"/>
        <end position="74"/>
    </location>
</feature>
<feature type="compositionally biased region" description="Basic and acidic residues" evidence="1">
    <location>
        <begin position="1261"/>
        <end position="1275"/>
    </location>
</feature>